<protein>
    <recommendedName>
        <fullName evidence="3">Nucleotidase</fullName>
        <ecNumber evidence="3">3.1.3.-</ecNumber>
    </recommendedName>
</protein>
<evidence type="ECO:0000313" key="5">
    <source>
        <dbReference type="Proteomes" id="UP001208656"/>
    </source>
</evidence>
<evidence type="ECO:0000256" key="2">
    <source>
        <dbReference type="ARBA" id="ARBA00022801"/>
    </source>
</evidence>
<comment type="caution">
    <text evidence="4">The sequence shown here is derived from an EMBL/GenBank/DDBJ whole genome shotgun (WGS) entry which is preliminary data.</text>
</comment>
<dbReference type="EC" id="3.1.3.-" evidence="3"/>
<evidence type="ECO:0000256" key="1">
    <source>
        <dbReference type="ARBA" id="ARBA00009589"/>
    </source>
</evidence>
<gene>
    <name evidence="4" type="ORF">OEV82_00840</name>
</gene>
<proteinExistence type="inferred from homology"/>
<evidence type="ECO:0000313" key="4">
    <source>
        <dbReference type="EMBL" id="MCU9592998.1"/>
    </source>
</evidence>
<dbReference type="InterPro" id="IPR052419">
    <property type="entry name" value="5_3-deoxyribonucleotidase-like"/>
</dbReference>
<keyword evidence="2 3" id="KW-0378">Hydrolase</keyword>
<evidence type="ECO:0000256" key="3">
    <source>
        <dbReference type="PIRNR" id="PIRNR021362"/>
    </source>
</evidence>
<name>A0ABT2WBE3_9BACI</name>
<sequence>MQKRFGIDIDGTVTSPDALVPFLNEGFKLQLTLDDITQYDLTPFVPVSREEFNQWYIENEGKIYQASPIAAGAKDVLNEWDKKHQMYFISARSKQNFEITKTWLDQHQIRYDEIILLGSHNKVQAAKEWNIDIFFEDRYENAVEIHEQCKIPVVLFDTPYNRKPLPEGVIRVQSWIEAKKWVDDWLNNN</sequence>
<reference evidence="4 5" key="1">
    <citation type="submission" date="2022-10" db="EMBL/GenBank/DDBJ databases">
        <title>Description of Fervidibacillus gen. nov. in the family Fervidibacillaceae fam. nov. with two species, Fervidibacillus albus sp. nov., and Fervidibacillus halotolerans sp. nov., isolated from tidal flat sediments.</title>
        <authorList>
            <person name="Kwon K.K."/>
            <person name="Yang S.-H."/>
        </authorList>
    </citation>
    <scope>NUCLEOTIDE SEQUENCE [LARGE SCALE GENOMIC DNA]</scope>
    <source>
        <strain evidence="4 5">DSM 23332</strain>
    </source>
</reference>
<dbReference type="PANTHER" id="PTHR35134:SF2">
    <property type="entry name" value="NUCLEOTIDASE YQFW-RELATED"/>
    <property type="match status" value="1"/>
</dbReference>
<comment type="similarity">
    <text evidence="1 3">Belongs to the 5'(3')-deoxyribonucleotidase family.</text>
</comment>
<dbReference type="InterPro" id="IPR036412">
    <property type="entry name" value="HAD-like_sf"/>
</dbReference>
<dbReference type="EMBL" id="JAOUSE010000001">
    <property type="protein sequence ID" value="MCU9592998.1"/>
    <property type="molecule type" value="Genomic_DNA"/>
</dbReference>
<dbReference type="PANTHER" id="PTHR35134">
    <property type="entry name" value="NUCLEOTIDASE YQFW-RELATED"/>
    <property type="match status" value="1"/>
</dbReference>
<dbReference type="InterPro" id="IPR023214">
    <property type="entry name" value="HAD_sf"/>
</dbReference>
<dbReference type="SUPFAM" id="SSF56784">
    <property type="entry name" value="HAD-like"/>
    <property type="match status" value="1"/>
</dbReference>
<accession>A0ABT2WBE3</accession>
<dbReference type="RefSeq" id="WP_263060700.1">
    <property type="nucleotide sequence ID" value="NZ_JAOUSE010000001.1"/>
</dbReference>
<organism evidence="4 5">
    <name type="scientific">Pallidibacillus thermolactis</name>
    <dbReference type="NCBI Taxonomy" id="251051"/>
    <lineage>
        <taxon>Bacteria</taxon>
        <taxon>Bacillati</taxon>
        <taxon>Bacillota</taxon>
        <taxon>Bacilli</taxon>
        <taxon>Bacillales</taxon>
        <taxon>Bacillaceae</taxon>
        <taxon>Pallidibacillus</taxon>
    </lineage>
</organism>
<dbReference type="InterPro" id="IPR009206">
    <property type="entry name" value="Nucleotidase_putative"/>
</dbReference>
<dbReference type="PIRSF" id="PIRSF021362">
    <property type="entry name" value="UCP021362_HAD"/>
    <property type="match status" value="1"/>
</dbReference>
<keyword evidence="5" id="KW-1185">Reference proteome</keyword>
<dbReference type="Proteomes" id="UP001208656">
    <property type="component" value="Unassembled WGS sequence"/>
</dbReference>
<dbReference type="Gene3D" id="3.40.50.1000">
    <property type="entry name" value="HAD superfamily/HAD-like"/>
    <property type="match status" value="1"/>
</dbReference>